<feature type="transmembrane region" description="Helical" evidence="6">
    <location>
        <begin position="177"/>
        <end position="194"/>
    </location>
</feature>
<evidence type="ECO:0000256" key="3">
    <source>
        <dbReference type="ARBA" id="ARBA00022692"/>
    </source>
</evidence>
<keyword evidence="8" id="KW-1185">Reference proteome</keyword>
<keyword evidence="3 6" id="KW-0812">Transmembrane</keyword>
<dbReference type="AlphaFoldDB" id="A0A9P4Q3M3"/>
<dbReference type="EMBL" id="MU003837">
    <property type="protein sequence ID" value="KAF2717746.1"/>
    <property type="molecule type" value="Genomic_DNA"/>
</dbReference>
<dbReference type="Pfam" id="PF04117">
    <property type="entry name" value="Mpv17_PMP22"/>
    <property type="match status" value="1"/>
</dbReference>
<evidence type="ECO:0000313" key="8">
    <source>
        <dbReference type="Proteomes" id="UP000799441"/>
    </source>
</evidence>
<protein>
    <recommendedName>
        <fullName evidence="9">Integral membrane protein</fullName>
    </recommendedName>
</protein>
<name>A0A9P4Q3M3_9PEZI</name>
<evidence type="ECO:0000256" key="4">
    <source>
        <dbReference type="ARBA" id="ARBA00022989"/>
    </source>
</evidence>
<dbReference type="Proteomes" id="UP000799441">
    <property type="component" value="Unassembled WGS sequence"/>
</dbReference>
<gene>
    <name evidence="7" type="ORF">K431DRAFT_288272</name>
</gene>
<accession>A0A9P4Q3M3</accession>
<comment type="similarity">
    <text evidence="2 6">Belongs to the peroxisomal membrane protein PXMP2/4 family.</text>
</comment>
<evidence type="ECO:0008006" key="9">
    <source>
        <dbReference type="Google" id="ProtNLM"/>
    </source>
</evidence>
<evidence type="ECO:0000256" key="6">
    <source>
        <dbReference type="RuleBase" id="RU363053"/>
    </source>
</evidence>
<comment type="subcellular location">
    <subcellularLocation>
        <location evidence="1">Membrane</location>
        <topology evidence="1">Multi-pass membrane protein</topology>
    </subcellularLocation>
</comment>
<organism evidence="7 8">
    <name type="scientific">Polychaeton citri CBS 116435</name>
    <dbReference type="NCBI Taxonomy" id="1314669"/>
    <lineage>
        <taxon>Eukaryota</taxon>
        <taxon>Fungi</taxon>
        <taxon>Dikarya</taxon>
        <taxon>Ascomycota</taxon>
        <taxon>Pezizomycotina</taxon>
        <taxon>Dothideomycetes</taxon>
        <taxon>Dothideomycetidae</taxon>
        <taxon>Capnodiales</taxon>
        <taxon>Capnodiaceae</taxon>
        <taxon>Polychaeton</taxon>
    </lineage>
</organism>
<dbReference type="GO" id="GO:0016020">
    <property type="term" value="C:membrane"/>
    <property type="evidence" value="ECO:0007669"/>
    <property type="project" value="UniProtKB-SubCell"/>
</dbReference>
<dbReference type="OrthoDB" id="10267969at2759"/>
<comment type="caution">
    <text evidence="7">The sequence shown here is derived from an EMBL/GenBank/DDBJ whole genome shotgun (WGS) entry which is preliminary data.</text>
</comment>
<feature type="transmembrane region" description="Helical" evidence="6">
    <location>
        <begin position="54"/>
        <end position="78"/>
    </location>
</feature>
<proteinExistence type="inferred from homology"/>
<dbReference type="PANTHER" id="PTHR11266:SF50">
    <property type="entry name" value="VACUOLAR MEMBRANE PROTEIN YOR292C"/>
    <property type="match status" value="1"/>
</dbReference>
<dbReference type="InterPro" id="IPR007248">
    <property type="entry name" value="Mpv17_PMP22"/>
</dbReference>
<evidence type="ECO:0000256" key="1">
    <source>
        <dbReference type="ARBA" id="ARBA00004141"/>
    </source>
</evidence>
<dbReference type="PANTHER" id="PTHR11266">
    <property type="entry name" value="PEROXISOMAL MEMBRANE PROTEIN 2, PXMP2 MPV17"/>
    <property type="match status" value="1"/>
</dbReference>
<evidence type="ECO:0000256" key="5">
    <source>
        <dbReference type="ARBA" id="ARBA00023136"/>
    </source>
</evidence>
<evidence type="ECO:0000313" key="7">
    <source>
        <dbReference type="EMBL" id="KAF2717746.1"/>
    </source>
</evidence>
<keyword evidence="4 6" id="KW-1133">Transmembrane helix</keyword>
<feature type="transmembrane region" description="Helical" evidence="6">
    <location>
        <begin position="20"/>
        <end position="42"/>
    </location>
</feature>
<dbReference type="GO" id="GO:0005739">
    <property type="term" value="C:mitochondrion"/>
    <property type="evidence" value="ECO:0007669"/>
    <property type="project" value="TreeGrafter"/>
</dbReference>
<reference evidence="7" key="1">
    <citation type="journal article" date="2020" name="Stud. Mycol.">
        <title>101 Dothideomycetes genomes: a test case for predicting lifestyles and emergence of pathogens.</title>
        <authorList>
            <person name="Haridas S."/>
            <person name="Albert R."/>
            <person name="Binder M."/>
            <person name="Bloem J."/>
            <person name="Labutti K."/>
            <person name="Salamov A."/>
            <person name="Andreopoulos B."/>
            <person name="Baker S."/>
            <person name="Barry K."/>
            <person name="Bills G."/>
            <person name="Bluhm B."/>
            <person name="Cannon C."/>
            <person name="Castanera R."/>
            <person name="Culley D."/>
            <person name="Daum C."/>
            <person name="Ezra D."/>
            <person name="Gonzalez J."/>
            <person name="Henrissat B."/>
            <person name="Kuo A."/>
            <person name="Liang C."/>
            <person name="Lipzen A."/>
            <person name="Lutzoni F."/>
            <person name="Magnuson J."/>
            <person name="Mondo S."/>
            <person name="Nolan M."/>
            <person name="Ohm R."/>
            <person name="Pangilinan J."/>
            <person name="Park H.-J."/>
            <person name="Ramirez L."/>
            <person name="Alfaro M."/>
            <person name="Sun H."/>
            <person name="Tritt A."/>
            <person name="Yoshinaga Y."/>
            <person name="Zwiers L.-H."/>
            <person name="Turgeon B."/>
            <person name="Goodwin S."/>
            <person name="Spatafora J."/>
            <person name="Crous P."/>
            <person name="Grigoriev I."/>
        </authorList>
    </citation>
    <scope>NUCLEOTIDE SEQUENCE</scope>
    <source>
        <strain evidence="7">CBS 116435</strain>
    </source>
</reference>
<keyword evidence="5 6" id="KW-0472">Membrane</keyword>
<evidence type="ECO:0000256" key="2">
    <source>
        <dbReference type="ARBA" id="ARBA00006824"/>
    </source>
</evidence>
<sequence length="264" mass="30119">MAINVTRKKLLRQLNSRYIYGRFPLLHAIVFLIQITMVSLLVRKFTTYYAHRPVLTTMITNAVLGGIADTVAQTLTAFRRRAHQRKLSASHNNKDDFFSIEIHELDGKVPWPEDPESFAHPKRPPPFDFERLTRFMAYGFMMAPVQHKWFSFLANTFPIGTGKSTVNAMKRVAFDQLLFSPCSLGIFFTFMTVAEGGGKRAVMKKFQDIYVPALKANYIVWPAVQMLNFRVLPIQFQIPFVSTIGIAWTAYLSLTNSSEEPSSP</sequence>